<proteinExistence type="predicted"/>
<sequence length="280" mass="31921">MGGRLTTTTWYRSYGPRALEEELQPTPLTPVPAREATPLEQQLAEALGLEDESHYLRLPLEVGSCEQAGRCCWRWLARAALERVAGAPMSHLGLAEMVDFLRREMASLAELRKWQQAAEDDLLQAAKDRQDATRLRMAHAAAEADLRELRGREAALLRAQAEAAELQDSNNDLKAKVQRLQRELLEMQTEKQLLVEGDLAAAKSRADLAERELTEAMKTKLDHKVLHEDLTRQLLRERKELERHKEENARLRQEWEAAVRRSARQRRKGSSKRGSPGRGR</sequence>
<evidence type="ECO:0000313" key="2">
    <source>
        <dbReference type="EMBL" id="CAD8348835.1"/>
    </source>
</evidence>
<accession>A0A7R9ZZX2</accession>
<feature type="region of interest" description="Disordered" evidence="1">
    <location>
        <begin position="238"/>
        <end position="280"/>
    </location>
</feature>
<feature type="compositionally biased region" description="Basic residues" evidence="1">
    <location>
        <begin position="261"/>
        <end position="271"/>
    </location>
</feature>
<dbReference type="AlphaFoldDB" id="A0A7R9ZZX2"/>
<gene>
    <name evidence="2" type="ORF">PBAH0796_LOCUS4574</name>
</gene>
<dbReference type="EMBL" id="HBEG01007739">
    <property type="protein sequence ID" value="CAD8348835.1"/>
    <property type="molecule type" value="Transcribed_RNA"/>
</dbReference>
<evidence type="ECO:0000256" key="1">
    <source>
        <dbReference type="SAM" id="MobiDB-lite"/>
    </source>
</evidence>
<reference evidence="2" key="1">
    <citation type="submission" date="2021-01" db="EMBL/GenBank/DDBJ databases">
        <authorList>
            <person name="Corre E."/>
            <person name="Pelletier E."/>
            <person name="Niang G."/>
            <person name="Scheremetjew M."/>
            <person name="Finn R."/>
            <person name="Kale V."/>
            <person name="Holt S."/>
            <person name="Cochrane G."/>
            <person name="Meng A."/>
            <person name="Brown T."/>
            <person name="Cohen L."/>
        </authorList>
    </citation>
    <scope>NUCLEOTIDE SEQUENCE</scope>
    <source>
        <strain evidence="2">Pbaha01</strain>
    </source>
</reference>
<name>A0A7R9ZZX2_9DINO</name>
<organism evidence="2">
    <name type="scientific">Pyrodinium bahamense</name>
    <dbReference type="NCBI Taxonomy" id="73915"/>
    <lineage>
        <taxon>Eukaryota</taxon>
        <taxon>Sar</taxon>
        <taxon>Alveolata</taxon>
        <taxon>Dinophyceae</taxon>
        <taxon>Gonyaulacales</taxon>
        <taxon>Pyrocystaceae</taxon>
        <taxon>Pyrodinium</taxon>
    </lineage>
</organism>
<feature type="compositionally biased region" description="Basic and acidic residues" evidence="1">
    <location>
        <begin position="238"/>
        <end position="259"/>
    </location>
</feature>
<protein>
    <submittedName>
        <fullName evidence="2">Uncharacterized protein</fullName>
    </submittedName>
</protein>